<dbReference type="GO" id="GO:0004867">
    <property type="term" value="F:serine-type endopeptidase inhibitor activity"/>
    <property type="evidence" value="ECO:0007669"/>
    <property type="project" value="UniProtKB-UniRule"/>
</dbReference>
<dbReference type="EMBL" id="VIIS01001417">
    <property type="protein sequence ID" value="KAF0298672.1"/>
    <property type="molecule type" value="Genomic_DNA"/>
</dbReference>
<dbReference type="Pfam" id="PF05375">
    <property type="entry name" value="Pacifastin_I"/>
    <property type="match status" value="3"/>
</dbReference>
<feature type="chain" id="PRO_5025442413" evidence="7">
    <location>
        <begin position="47"/>
        <end position="652"/>
    </location>
</feature>
<dbReference type="SUPFAM" id="SSF57283">
    <property type="entry name" value="PMP inhibitors"/>
    <property type="match status" value="4"/>
</dbReference>
<keyword evidence="5" id="KW-0722">Serine protease inhibitor</keyword>
<name>A0A6A4W6N5_AMPAM</name>
<evidence type="ECO:0000259" key="8">
    <source>
        <dbReference type="PROSITE" id="PS51446"/>
    </source>
</evidence>
<feature type="compositionally biased region" description="Basic and acidic residues" evidence="6">
    <location>
        <begin position="377"/>
        <end position="387"/>
    </location>
</feature>
<feature type="region of interest" description="Disordered" evidence="6">
    <location>
        <begin position="133"/>
        <end position="165"/>
    </location>
</feature>
<keyword evidence="5" id="KW-0646">Protease inhibitor</keyword>
<sequence>MASVEGSCIGTSSRIIATVTNLGIRGAIRAAMTRLWLLCLVGAVAGVVPPSDRANSPCEPGSVWTADDGCNTCFCLQNGVAGCTYIDCSARDPPADSMAAGVRGGEAGLKPMPLPEPDEVVKSFTFYGEEAQEPVPLPLPEPQPRGAAAPSGDWQKPYPKPTEERSDVNCTAGEEWQEECNTCHCLGDGVAACTKVSCSSEGRALATAVRGRCEPGVTWSDACNVCHCVDASQVICSYRSCAGAASRRRRQADCTPGTSRRVGCNECRCTDTGREACTLKFCLRESLAQSDGSPSDRSSPGDECAQRCPDDCGSHRREDGCLVCDCDSSRYSDARRPSPSQPDRSAASARSGDRSAATDSDSSPDPTPYGSGHRWGHSSDPRMERHSFGSGDRGVPHRHSAWGDVISDTDSASATDRFGLSEGSDRRDSSYGTYDDDYRDRFTSSATSDSGRFSPPRDRYPSRDSSTGRFSPSRDSFSTSDSFSGRFPPPRDSYPSSDGDSGRFSPSRDSSSDGFTSLGGFNGRGWTQFGSASSGSGSGRAPSSGRFGSSSGRAPSSGRFGSSSGDRLGSSGSVSGNTLRFLDRRHPGAPDAGAGAGGFSARRGEEGGSSTGRRVGESRGQSSWEAFSNWSSSLGHRPRTADNDGWTSVGRK</sequence>
<comment type="caution">
    <text evidence="9">The sequence shown here is derived from an EMBL/GenBank/DDBJ whole genome shotgun (WGS) entry which is preliminary data.</text>
</comment>
<feature type="site" description="Reactive bond" evidence="5">
    <location>
        <begin position="279"/>
        <end position="280"/>
    </location>
</feature>
<accession>A0A6A4W6N5</accession>
<feature type="compositionally biased region" description="Low complexity" evidence="6">
    <location>
        <begin position="469"/>
        <end position="486"/>
    </location>
</feature>
<feature type="compositionally biased region" description="Low complexity" evidence="6">
    <location>
        <begin position="529"/>
        <end position="576"/>
    </location>
</feature>
<feature type="disulfide bond" evidence="5">
    <location>
        <begin position="264"/>
        <end position="282"/>
    </location>
</feature>
<comment type="similarity">
    <text evidence="4 5">Belongs to the protease inhibitor I19 family.</text>
</comment>
<feature type="compositionally biased region" description="Low complexity" evidence="6">
    <location>
        <begin position="495"/>
        <end position="515"/>
    </location>
</feature>
<feature type="compositionally biased region" description="Low complexity" evidence="6">
    <location>
        <begin position="343"/>
        <end position="372"/>
    </location>
</feature>
<feature type="disulfide bond" evidence="5">
    <location>
        <begin position="183"/>
        <end position="193"/>
    </location>
</feature>
<dbReference type="InterPro" id="IPR008037">
    <property type="entry name" value="Pacifastin_dom"/>
</dbReference>
<evidence type="ECO:0000256" key="6">
    <source>
        <dbReference type="SAM" id="MobiDB-lite"/>
    </source>
</evidence>
<feature type="signal peptide" evidence="7">
    <location>
        <begin position="1"/>
        <end position="46"/>
    </location>
</feature>
<feature type="disulfide bond" evidence="5">
    <location>
        <begin position="170"/>
        <end position="185"/>
    </location>
</feature>
<keyword evidence="7" id="KW-0732">Signal</keyword>
<evidence type="ECO:0000256" key="4">
    <source>
        <dbReference type="ARBA" id="ARBA00029459"/>
    </source>
</evidence>
<feature type="disulfide bond" evidence="5">
    <location>
        <begin position="73"/>
        <end position="83"/>
    </location>
</feature>
<proteinExistence type="inferred from homology"/>
<dbReference type="Proteomes" id="UP000440578">
    <property type="component" value="Unassembled WGS sequence"/>
</dbReference>
<feature type="domain" description="Pacifastin" evidence="8">
    <location>
        <begin position="55"/>
        <end position="91"/>
    </location>
</feature>
<dbReference type="GO" id="GO:0005576">
    <property type="term" value="C:extracellular region"/>
    <property type="evidence" value="ECO:0007669"/>
    <property type="project" value="UniProtKB-SubCell"/>
</dbReference>
<evidence type="ECO:0000313" key="9">
    <source>
        <dbReference type="EMBL" id="KAF0298672.1"/>
    </source>
</evidence>
<evidence type="ECO:0000256" key="1">
    <source>
        <dbReference type="ARBA" id="ARBA00004613"/>
    </source>
</evidence>
<dbReference type="InterPro" id="IPR036201">
    <property type="entry name" value="Pacifastin_dom_sf"/>
</dbReference>
<evidence type="ECO:0000256" key="2">
    <source>
        <dbReference type="ARBA" id="ARBA00022525"/>
    </source>
</evidence>
<feature type="region of interest" description="Disordered" evidence="6">
    <location>
        <begin position="330"/>
        <end position="652"/>
    </location>
</feature>
<evidence type="ECO:0000256" key="7">
    <source>
        <dbReference type="SAM" id="SignalP"/>
    </source>
</evidence>
<keyword evidence="3 5" id="KW-1015">Disulfide bond</keyword>
<keyword evidence="10" id="KW-1185">Reference proteome</keyword>
<dbReference type="AlphaFoldDB" id="A0A6A4W6N5"/>
<evidence type="ECO:0000256" key="3">
    <source>
        <dbReference type="ARBA" id="ARBA00023157"/>
    </source>
</evidence>
<feature type="domain" description="Pacifastin" evidence="8">
    <location>
        <begin position="251"/>
        <end position="285"/>
    </location>
</feature>
<reference evidence="9 10" key="1">
    <citation type="submission" date="2019-07" db="EMBL/GenBank/DDBJ databases">
        <title>Draft genome assembly of a fouling barnacle, Amphibalanus amphitrite (Darwin, 1854): The first reference genome for Thecostraca.</title>
        <authorList>
            <person name="Kim W."/>
        </authorList>
    </citation>
    <scope>NUCLEOTIDE SEQUENCE [LARGE SCALE GENOMIC DNA]</scope>
    <source>
        <strain evidence="9">SNU_AA5</strain>
        <tissue evidence="9">Soma without cirri and trophi</tissue>
    </source>
</reference>
<evidence type="ECO:0000313" key="10">
    <source>
        <dbReference type="Proteomes" id="UP000440578"/>
    </source>
</evidence>
<feature type="disulfide bond" evidence="5">
    <location>
        <begin position="254"/>
        <end position="269"/>
    </location>
</feature>
<organism evidence="9 10">
    <name type="scientific">Amphibalanus amphitrite</name>
    <name type="common">Striped barnacle</name>
    <name type="synonym">Balanus amphitrite</name>
    <dbReference type="NCBI Taxonomy" id="1232801"/>
    <lineage>
        <taxon>Eukaryota</taxon>
        <taxon>Metazoa</taxon>
        <taxon>Ecdysozoa</taxon>
        <taxon>Arthropoda</taxon>
        <taxon>Crustacea</taxon>
        <taxon>Multicrustacea</taxon>
        <taxon>Cirripedia</taxon>
        <taxon>Thoracica</taxon>
        <taxon>Thoracicalcarea</taxon>
        <taxon>Balanomorpha</taxon>
        <taxon>Balanoidea</taxon>
        <taxon>Balanidae</taxon>
        <taxon>Amphibalaninae</taxon>
        <taxon>Amphibalanus</taxon>
    </lineage>
</organism>
<protein>
    <submittedName>
        <fullName evidence="9">Serine protease inhibitor I/II</fullName>
    </submittedName>
</protein>
<dbReference type="PROSITE" id="PS51446">
    <property type="entry name" value="PACIFASTIN"/>
    <property type="match status" value="3"/>
</dbReference>
<comment type="caution">
    <text evidence="5">Lacks conserved residue(s) required for the propagation of feature annotation.</text>
</comment>
<dbReference type="OrthoDB" id="10026631at2759"/>
<feature type="disulfide bond" evidence="5">
    <location>
        <begin position="180"/>
        <end position="198"/>
    </location>
</feature>
<evidence type="ECO:0000256" key="5">
    <source>
        <dbReference type="PROSITE-ProRule" id="PRU00776"/>
    </source>
</evidence>
<comment type="subcellular location">
    <subcellularLocation>
        <location evidence="1">Secreted</location>
    </subcellularLocation>
</comment>
<feature type="disulfide bond" evidence="5">
    <location>
        <begin position="267"/>
        <end position="277"/>
    </location>
</feature>
<feature type="compositionally biased region" description="Low complexity" evidence="6">
    <location>
        <begin position="618"/>
        <end position="633"/>
    </location>
</feature>
<gene>
    <name evidence="9" type="primary">SGP1_4</name>
    <name evidence="9" type="ORF">FJT64_003973</name>
</gene>
<feature type="disulfide bond" evidence="5">
    <location>
        <begin position="70"/>
        <end position="88"/>
    </location>
</feature>
<keyword evidence="2" id="KW-0964">Secreted</keyword>
<feature type="domain" description="Pacifastin" evidence="8">
    <location>
        <begin position="167"/>
        <end position="201"/>
    </location>
</feature>